<protein>
    <recommendedName>
        <fullName evidence="1">SnoaL-like domain-containing protein</fullName>
    </recommendedName>
</protein>
<reference evidence="2 3" key="1">
    <citation type="submission" date="2019-12" db="EMBL/GenBank/DDBJ databases">
        <title>Novel species isolated from a subtropical stream in China.</title>
        <authorList>
            <person name="Lu H."/>
        </authorList>
    </citation>
    <scope>NUCLEOTIDE SEQUENCE [LARGE SCALE GENOMIC DNA]</scope>
    <source>
        <strain evidence="2 3">FT135W</strain>
    </source>
</reference>
<accession>A0A6L8K581</accession>
<dbReference type="InterPro" id="IPR037401">
    <property type="entry name" value="SnoaL-like"/>
</dbReference>
<evidence type="ECO:0000313" key="3">
    <source>
        <dbReference type="Proteomes" id="UP000479335"/>
    </source>
</evidence>
<feature type="domain" description="SnoaL-like" evidence="1">
    <location>
        <begin position="8"/>
        <end position="110"/>
    </location>
</feature>
<dbReference type="EMBL" id="WWCN01000004">
    <property type="protein sequence ID" value="MYM22659.1"/>
    <property type="molecule type" value="Genomic_DNA"/>
</dbReference>
<dbReference type="AlphaFoldDB" id="A0A6L8K581"/>
<proteinExistence type="predicted"/>
<dbReference type="Gene3D" id="3.10.450.50">
    <property type="match status" value="1"/>
</dbReference>
<dbReference type="Pfam" id="PF12680">
    <property type="entry name" value="SnoaL_2"/>
    <property type="match status" value="1"/>
</dbReference>
<dbReference type="SUPFAM" id="SSF54427">
    <property type="entry name" value="NTF2-like"/>
    <property type="match status" value="1"/>
</dbReference>
<evidence type="ECO:0000259" key="1">
    <source>
        <dbReference type="Pfam" id="PF12680"/>
    </source>
</evidence>
<evidence type="ECO:0000313" key="2">
    <source>
        <dbReference type="EMBL" id="MYM22659.1"/>
    </source>
</evidence>
<name>A0A6L8K581_9BURK</name>
<dbReference type="InterPro" id="IPR032710">
    <property type="entry name" value="NTF2-like_dom_sf"/>
</dbReference>
<sequence length="130" mass="14470">MQTSLEIVKKAYELLALKDIEGYLQILDESVVVTQSPCLPWGGRHMGIEGALAFIKLVKTHIDSQVFIEQFVVAGEKICVIGRTKGVVLTNQKHFDCRLVHIWSVSNGKINGLDVFIEDAVMLSALCRNE</sequence>
<dbReference type="RefSeq" id="WP_161006156.1">
    <property type="nucleotide sequence ID" value="NZ_WWCN01000004.1"/>
</dbReference>
<keyword evidence="3" id="KW-1185">Reference proteome</keyword>
<organism evidence="2 3">
    <name type="scientific">Duganella flavida</name>
    <dbReference type="NCBI Taxonomy" id="2692175"/>
    <lineage>
        <taxon>Bacteria</taxon>
        <taxon>Pseudomonadati</taxon>
        <taxon>Pseudomonadota</taxon>
        <taxon>Betaproteobacteria</taxon>
        <taxon>Burkholderiales</taxon>
        <taxon>Oxalobacteraceae</taxon>
        <taxon>Telluria group</taxon>
        <taxon>Duganella</taxon>
    </lineage>
</organism>
<gene>
    <name evidence="2" type="ORF">GTP46_08370</name>
</gene>
<dbReference type="Proteomes" id="UP000479335">
    <property type="component" value="Unassembled WGS sequence"/>
</dbReference>
<comment type="caution">
    <text evidence="2">The sequence shown here is derived from an EMBL/GenBank/DDBJ whole genome shotgun (WGS) entry which is preliminary data.</text>
</comment>